<dbReference type="AlphaFoldDB" id="A0A1G9WEZ9"/>
<sequence length="204" mass="22634">MKRRDTLKSIALGSLGMATVPSTDLVAAPPEAPVKVPGGRQKEEAIRDAKLMAEKFFTPHELKTVTILCDIILPADKKTVSASQAGVPAFIEFMAKDQPANQVPLRGGLRWLDSESIKRFEKKFVEITPAQRIEIVDDIAYPEQAKPQFSQGVAFFSKMRDMTMTGFFTTRAGFDFLGYVGNTPNVWNGVPDEVLKQYNLSYDS</sequence>
<organism evidence="1 2">
    <name type="scientific">Siphonobacter aquaeclarae</name>
    <dbReference type="NCBI Taxonomy" id="563176"/>
    <lineage>
        <taxon>Bacteria</taxon>
        <taxon>Pseudomonadati</taxon>
        <taxon>Bacteroidota</taxon>
        <taxon>Cytophagia</taxon>
        <taxon>Cytophagales</taxon>
        <taxon>Cytophagaceae</taxon>
        <taxon>Siphonobacter</taxon>
    </lineage>
</organism>
<name>A0A1G9WEZ9_9BACT</name>
<gene>
    <name evidence="1" type="ORF">SAMN04488090_4355</name>
</gene>
<evidence type="ECO:0000313" key="2">
    <source>
        <dbReference type="Proteomes" id="UP000198901"/>
    </source>
</evidence>
<protein>
    <submittedName>
        <fullName evidence="1">Gluconate 2-dehydrogenase subunit 3</fullName>
    </submittedName>
</protein>
<accession>A0A1G9WEZ9</accession>
<dbReference type="OrthoDB" id="129242at2"/>
<reference evidence="1 2" key="1">
    <citation type="submission" date="2016-10" db="EMBL/GenBank/DDBJ databases">
        <authorList>
            <person name="de Groot N.N."/>
        </authorList>
    </citation>
    <scope>NUCLEOTIDE SEQUENCE [LARGE SCALE GENOMIC DNA]</scope>
    <source>
        <strain evidence="1 2">DSM 21668</strain>
    </source>
</reference>
<proteinExistence type="predicted"/>
<dbReference type="RefSeq" id="WP_093207824.1">
    <property type="nucleotide sequence ID" value="NZ_FNGS01000009.1"/>
</dbReference>
<keyword evidence="2" id="KW-1185">Reference proteome</keyword>
<dbReference type="Pfam" id="PF13618">
    <property type="entry name" value="Gluconate_2-dh3"/>
    <property type="match status" value="1"/>
</dbReference>
<evidence type="ECO:0000313" key="1">
    <source>
        <dbReference type="EMBL" id="SDM82877.1"/>
    </source>
</evidence>
<dbReference type="Proteomes" id="UP000198901">
    <property type="component" value="Unassembled WGS sequence"/>
</dbReference>
<dbReference type="EMBL" id="FNGS01000009">
    <property type="protein sequence ID" value="SDM82877.1"/>
    <property type="molecule type" value="Genomic_DNA"/>
</dbReference>
<dbReference type="STRING" id="563176.SAMN04488090_4355"/>
<dbReference type="InterPro" id="IPR027056">
    <property type="entry name" value="Gluconate_2DH_su3"/>
</dbReference>